<reference evidence="3 4" key="1">
    <citation type="submission" date="2017-04" db="EMBL/GenBank/DDBJ databases">
        <title>Unexpected and diverse lifestyles within the genus Limnohabitans.</title>
        <authorList>
            <person name="Kasalicky V."/>
            <person name="Mehrshad M."/>
            <person name="Andrei S.-A."/>
            <person name="Salcher M."/>
            <person name="Kratochvilova H."/>
            <person name="Simek K."/>
            <person name="Ghai R."/>
        </authorList>
    </citation>
    <scope>NUCLEOTIDE SEQUENCE [LARGE SCALE GENOMIC DNA]</scope>
    <source>
        <strain evidence="3 4">MWH-C5</strain>
    </source>
</reference>
<feature type="domain" description="Kazal-like" evidence="2">
    <location>
        <begin position="16"/>
        <end position="49"/>
    </location>
</feature>
<evidence type="ECO:0000259" key="2">
    <source>
        <dbReference type="Pfam" id="PF00050"/>
    </source>
</evidence>
<comment type="caution">
    <text evidence="3">The sequence shown here is derived from an EMBL/GenBank/DDBJ whole genome shotgun (WGS) entry which is preliminary data.</text>
</comment>
<accession>A0A315EU05</accession>
<dbReference type="Proteomes" id="UP000251341">
    <property type="component" value="Unassembled WGS sequence"/>
</dbReference>
<dbReference type="InterPro" id="IPR002350">
    <property type="entry name" value="Kazal_dom"/>
</dbReference>
<dbReference type="InterPro" id="IPR036058">
    <property type="entry name" value="Kazal_dom_sf"/>
</dbReference>
<feature type="signal peptide" evidence="1">
    <location>
        <begin position="1"/>
        <end position="22"/>
    </location>
</feature>
<protein>
    <recommendedName>
        <fullName evidence="2">Kazal-like domain-containing protein</fullName>
    </recommendedName>
</protein>
<keyword evidence="1" id="KW-0732">Signal</keyword>
<proteinExistence type="predicted"/>
<gene>
    <name evidence="3" type="ORF">B9Z44_07540</name>
</gene>
<dbReference type="Pfam" id="PF00050">
    <property type="entry name" value="Kazal_1"/>
    <property type="match status" value="1"/>
</dbReference>
<feature type="chain" id="PRO_5016402873" description="Kazal-like domain-containing protein" evidence="1">
    <location>
        <begin position="23"/>
        <end position="104"/>
    </location>
</feature>
<dbReference type="EMBL" id="NESP01000001">
    <property type="protein sequence ID" value="PUE59432.1"/>
    <property type="molecule type" value="Genomic_DNA"/>
</dbReference>
<sequence>MQAMRKILLSLSVFCCTSLAQAGICTREYAPVCGQLPHQSQTFSNRCMMKDAGASWVSDGECPAAHSNAPAKDITLTVAAHDVACMGAAPMRCLQVKEGKALTW</sequence>
<evidence type="ECO:0000313" key="3">
    <source>
        <dbReference type="EMBL" id="PUE59432.1"/>
    </source>
</evidence>
<dbReference type="Gene3D" id="3.30.60.30">
    <property type="match status" value="1"/>
</dbReference>
<dbReference type="AlphaFoldDB" id="A0A315EU05"/>
<name>A0A315EU05_9BURK</name>
<evidence type="ECO:0000256" key="1">
    <source>
        <dbReference type="SAM" id="SignalP"/>
    </source>
</evidence>
<keyword evidence="4" id="KW-1185">Reference proteome</keyword>
<evidence type="ECO:0000313" key="4">
    <source>
        <dbReference type="Proteomes" id="UP000251341"/>
    </source>
</evidence>
<organism evidence="3 4">
    <name type="scientific">Limnohabitans curvus</name>
    <dbReference type="NCBI Taxonomy" id="323423"/>
    <lineage>
        <taxon>Bacteria</taxon>
        <taxon>Pseudomonadati</taxon>
        <taxon>Pseudomonadota</taxon>
        <taxon>Betaproteobacteria</taxon>
        <taxon>Burkholderiales</taxon>
        <taxon>Comamonadaceae</taxon>
        <taxon>Limnohabitans</taxon>
    </lineage>
</organism>
<dbReference type="SUPFAM" id="SSF100895">
    <property type="entry name" value="Kazal-type serine protease inhibitors"/>
    <property type="match status" value="1"/>
</dbReference>